<protein>
    <submittedName>
        <fullName evidence="5">Type IV pilus assembly protein PilA</fullName>
    </submittedName>
</protein>
<evidence type="ECO:0000256" key="2">
    <source>
        <dbReference type="ARBA" id="ARBA00022481"/>
    </source>
</evidence>
<reference evidence="6" key="1">
    <citation type="submission" date="2017-01" db="EMBL/GenBank/DDBJ databases">
        <authorList>
            <person name="Varghese N."/>
            <person name="Submissions S."/>
        </authorList>
    </citation>
    <scope>NUCLEOTIDE SEQUENCE [LARGE SCALE GENOMIC DNA]</scope>
    <source>
        <strain evidence="6">MNA4</strain>
    </source>
</reference>
<dbReference type="Pfam" id="PF07963">
    <property type="entry name" value="N_methyl"/>
    <property type="match status" value="1"/>
</dbReference>
<dbReference type="GO" id="GO:0009986">
    <property type="term" value="C:cell surface"/>
    <property type="evidence" value="ECO:0007669"/>
    <property type="project" value="UniProtKB-SubCell"/>
</dbReference>
<keyword evidence="6" id="KW-1185">Reference proteome</keyword>
<evidence type="ECO:0000313" key="5">
    <source>
        <dbReference type="EMBL" id="SIT83212.1"/>
    </source>
</evidence>
<dbReference type="OrthoDB" id="2428428at2"/>
<accession>A0A1U7PQA9</accession>
<keyword evidence="4" id="KW-0812">Transmembrane</keyword>
<dbReference type="Gene3D" id="3.30.700.10">
    <property type="entry name" value="Glycoprotein, Type 4 Pilin"/>
    <property type="match status" value="1"/>
</dbReference>
<gene>
    <name evidence="5" type="ORF">SAMN05428946_1592</name>
</gene>
<name>A0A1U7PQA9_9BACI</name>
<keyword evidence="4" id="KW-0472">Membrane</keyword>
<dbReference type="GO" id="GO:0015627">
    <property type="term" value="C:type II protein secretion system complex"/>
    <property type="evidence" value="ECO:0007669"/>
    <property type="project" value="InterPro"/>
</dbReference>
<dbReference type="GO" id="GO:0015628">
    <property type="term" value="P:protein secretion by the type II secretion system"/>
    <property type="evidence" value="ECO:0007669"/>
    <property type="project" value="InterPro"/>
</dbReference>
<dbReference type="RefSeq" id="WP_076757862.1">
    <property type="nucleotide sequence ID" value="NZ_FTPL01000002.1"/>
</dbReference>
<dbReference type="GO" id="GO:0030420">
    <property type="term" value="P:establishment of competence for transformation"/>
    <property type="evidence" value="ECO:0007669"/>
    <property type="project" value="UniProtKB-KW"/>
</dbReference>
<keyword evidence="2" id="KW-0488">Methylation</keyword>
<dbReference type="InterPro" id="IPR012902">
    <property type="entry name" value="N_methyl_site"/>
</dbReference>
<proteinExistence type="predicted"/>
<dbReference type="PROSITE" id="PS00409">
    <property type="entry name" value="PROKAR_NTER_METHYL"/>
    <property type="match status" value="1"/>
</dbReference>
<dbReference type="EMBL" id="FTPL01000002">
    <property type="protein sequence ID" value="SIT83212.1"/>
    <property type="molecule type" value="Genomic_DNA"/>
</dbReference>
<keyword evidence="4" id="KW-1133">Transmembrane helix</keyword>
<dbReference type="NCBIfam" id="TIGR02532">
    <property type="entry name" value="IV_pilin_GFxxxE"/>
    <property type="match status" value="1"/>
</dbReference>
<evidence type="ECO:0000256" key="1">
    <source>
        <dbReference type="ARBA" id="ARBA00004241"/>
    </source>
</evidence>
<feature type="transmembrane region" description="Helical" evidence="4">
    <location>
        <begin position="20"/>
        <end position="42"/>
    </location>
</feature>
<sequence>MRKFVKSKLKEEKGLTLIELLAVIVILGIIAAIAIPAIGNIIENSKYNAVKSDALNALSAANLVEADDPKALEATDGVTIKKLVDDGYLDNAGKLADSMTVKKVNKSLVINGTTTAYSGSKTVTFNNATVKIINDDNQKGSAANNKTIPKAAS</sequence>
<dbReference type="SUPFAM" id="SSF54523">
    <property type="entry name" value="Pili subunits"/>
    <property type="match status" value="1"/>
</dbReference>
<evidence type="ECO:0000256" key="4">
    <source>
        <dbReference type="SAM" id="Phobius"/>
    </source>
</evidence>
<comment type="subcellular location">
    <subcellularLocation>
        <location evidence="1">Cell surface</location>
    </subcellularLocation>
</comment>
<dbReference type="PRINTS" id="PR00813">
    <property type="entry name" value="BCTERIALGSPG"/>
</dbReference>
<dbReference type="Proteomes" id="UP000187550">
    <property type="component" value="Unassembled WGS sequence"/>
</dbReference>
<organism evidence="5 6">
    <name type="scientific">Edaphobacillus lindanitolerans</name>
    <dbReference type="NCBI Taxonomy" id="550447"/>
    <lineage>
        <taxon>Bacteria</taxon>
        <taxon>Bacillati</taxon>
        <taxon>Bacillota</taxon>
        <taxon>Bacilli</taxon>
        <taxon>Bacillales</taxon>
        <taxon>Bacillaceae</taxon>
        <taxon>Edaphobacillus</taxon>
    </lineage>
</organism>
<dbReference type="InterPro" id="IPR045584">
    <property type="entry name" value="Pilin-like"/>
</dbReference>
<dbReference type="AlphaFoldDB" id="A0A1U7PQA9"/>
<evidence type="ECO:0000256" key="3">
    <source>
        <dbReference type="ARBA" id="ARBA00023287"/>
    </source>
</evidence>
<dbReference type="STRING" id="550447.SAMN05428946_1592"/>
<keyword evidence="3" id="KW-0178">Competence</keyword>
<dbReference type="InterPro" id="IPR000983">
    <property type="entry name" value="Bac_GSPG_pilin"/>
</dbReference>
<evidence type="ECO:0000313" key="6">
    <source>
        <dbReference type="Proteomes" id="UP000187550"/>
    </source>
</evidence>